<accession>A0A485A9V0</accession>
<evidence type="ECO:0000256" key="1">
    <source>
        <dbReference type="ARBA" id="ARBA00000085"/>
    </source>
</evidence>
<comment type="catalytic activity">
    <reaction evidence="1">
        <text>ATP + protein L-histidine = ADP + protein N-phospho-L-histidine.</text>
        <dbReference type="EC" id="2.7.13.3"/>
    </reaction>
</comment>
<dbReference type="InterPro" id="IPR005467">
    <property type="entry name" value="His_kinase_dom"/>
</dbReference>
<name>A0A485A9V0_KLUCR</name>
<dbReference type="EMBL" id="CAADJD010000011">
    <property type="protein sequence ID" value="VFS58237.1"/>
    <property type="molecule type" value="Genomic_DNA"/>
</dbReference>
<gene>
    <name evidence="5" type="primary">sasA</name>
    <name evidence="5" type="ORF">NCTC12993_00969</name>
</gene>
<dbReference type="PANTHER" id="PTHR43547">
    <property type="entry name" value="TWO-COMPONENT HISTIDINE KINASE"/>
    <property type="match status" value="1"/>
</dbReference>
<evidence type="ECO:0000259" key="4">
    <source>
        <dbReference type="PROSITE" id="PS50109"/>
    </source>
</evidence>
<dbReference type="GO" id="GO:0000155">
    <property type="term" value="F:phosphorelay sensor kinase activity"/>
    <property type="evidence" value="ECO:0007669"/>
    <property type="project" value="TreeGrafter"/>
</dbReference>
<dbReference type="InterPro" id="IPR036890">
    <property type="entry name" value="HATPase_C_sf"/>
</dbReference>
<evidence type="ECO:0000313" key="6">
    <source>
        <dbReference type="Proteomes" id="UP000401081"/>
    </source>
</evidence>
<dbReference type="PANTHER" id="PTHR43547:SF2">
    <property type="entry name" value="HYBRID SIGNAL TRANSDUCTION HISTIDINE KINASE C"/>
    <property type="match status" value="1"/>
</dbReference>
<keyword evidence="5" id="KW-0418">Kinase</keyword>
<keyword evidence="5" id="KW-0808">Transferase</keyword>
<dbReference type="SUPFAM" id="SSF55874">
    <property type="entry name" value="ATPase domain of HSP90 chaperone/DNA topoisomerase II/histidine kinase"/>
    <property type="match status" value="1"/>
</dbReference>
<dbReference type="Pfam" id="PF02518">
    <property type="entry name" value="HATPase_c"/>
    <property type="match status" value="1"/>
</dbReference>
<evidence type="ECO:0000256" key="2">
    <source>
        <dbReference type="ARBA" id="ARBA00012438"/>
    </source>
</evidence>
<dbReference type="Gene3D" id="3.30.565.10">
    <property type="entry name" value="Histidine kinase-like ATPase, C-terminal domain"/>
    <property type="match status" value="1"/>
</dbReference>
<dbReference type="CDD" id="cd00075">
    <property type="entry name" value="HATPase"/>
    <property type="match status" value="1"/>
</dbReference>
<dbReference type="PRINTS" id="PR00344">
    <property type="entry name" value="BCTRLSENSOR"/>
</dbReference>
<evidence type="ECO:0000313" key="5">
    <source>
        <dbReference type="EMBL" id="VFS58237.1"/>
    </source>
</evidence>
<dbReference type="Proteomes" id="UP000401081">
    <property type="component" value="Unassembled WGS sequence"/>
</dbReference>
<dbReference type="SMART" id="SM00387">
    <property type="entry name" value="HATPase_c"/>
    <property type="match status" value="1"/>
</dbReference>
<dbReference type="InterPro" id="IPR003594">
    <property type="entry name" value="HATPase_dom"/>
</dbReference>
<dbReference type="PROSITE" id="PS50109">
    <property type="entry name" value="HIS_KIN"/>
    <property type="match status" value="1"/>
</dbReference>
<feature type="domain" description="Histidine kinase" evidence="4">
    <location>
        <begin position="1"/>
        <end position="118"/>
    </location>
</feature>
<dbReference type="EC" id="2.7.13.3" evidence="2"/>
<evidence type="ECO:0000256" key="3">
    <source>
        <dbReference type="ARBA" id="ARBA00022553"/>
    </source>
</evidence>
<dbReference type="AlphaFoldDB" id="A0A485A9V0"/>
<reference evidence="5 6" key="1">
    <citation type="submission" date="2019-03" db="EMBL/GenBank/DDBJ databases">
        <authorList>
            <consortium name="Pathogen Informatics"/>
        </authorList>
    </citation>
    <scope>NUCLEOTIDE SEQUENCE [LARGE SCALE GENOMIC DNA]</scope>
    <source>
        <strain evidence="5 6">NCTC12993</strain>
    </source>
</reference>
<sequence length="118" mass="12968">MPRALPQVLADVSMIERVVTNLLDNAVRHTPIGGTIALRVWQEGAQLQVEVADSGPGVEQDLRDQLFQRPSVLNPQSVRENRGGLGLLIVRRMLELHGGGIRLMEASTGACFRFFVPL</sequence>
<proteinExistence type="predicted"/>
<organism evidence="5 6">
    <name type="scientific">Kluyvera cryocrescens</name>
    <name type="common">Kluyvera citrophila</name>
    <dbReference type="NCBI Taxonomy" id="580"/>
    <lineage>
        <taxon>Bacteria</taxon>
        <taxon>Pseudomonadati</taxon>
        <taxon>Pseudomonadota</taxon>
        <taxon>Gammaproteobacteria</taxon>
        <taxon>Enterobacterales</taxon>
        <taxon>Enterobacteriaceae</taxon>
        <taxon>Kluyvera</taxon>
    </lineage>
</organism>
<keyword evidence="3" id="KW-0597">Phosphoprotein</keyword>
<keyword evidence="6" id="KW-1185">Reference proteome</keyword>
<protein>
    <recommendedName>
        <fullName evidence="2">histidine kinase</fullName>
        <ecNumber evidence="2">2.7.13.3</ecNumber>
    </recommendedName>
</protein>
<dbReference type="InterPro" id="IPR004358">
    <property type="entry name" value="Sig_transdc_His_kin-like_C"/>
</dbReference>